<protein>
    <recommendedName>
        <fullName evidence="4">DUF1735 domain-containing protein</fullName>
    </recommendedName>
</protein>
<dbReference type="RefSeq" id="WP_139255150.1">
    <property type="nucleotide sequence ID" value="NZ_FNOV01000005.1"/>
</dbReference>
<dbReference type="Proteomes" id="UP000199249">
    <property type="component" value="Unassembled WGS sequence"/>
</dbReference>
<accession>A0A1H3H0P2</accession>
<feature type="chain" id="PRO_5011586998" description="DUF1735 domain-containing protein" evidence="1">
    <location>
        <begin position="20"/>
        <end position="157"/>
    </location>
</feature>
<evidence type="ECO:0008006" key="4">
    <source>
        <dbReference type="Google" id="ProtNLM"/>
    </source>
</evidence>
<dbReference type="PROSITE" id="PS51257">
    <property type="entry name" value="PROKAR_LIPOPROTEIN"/>
    <property type="match status" value="1"/>
</dbReference>
<evidence type="ECO:0000313" key="3">
    <source>
        <dbReference type="Proteomes" id="UP000199249"/>
    </source>
</evidence>
<dbReference type="OrthoDB" id="884960at2"/>
<organism evidence="2 3">
    <name type="scientific">Hymenobacter psychrophilus</name>
    <dbReference type="NCBI Taxonomy" id="651662"/>
    <lineage>
        <taxon>Bacteria</taxon>
        <taxon>Pseudomonadati</taxon>
        <taxon>Bacteroidota</taxon>
        <taxon>Cytophagia</taxon>
        <taxon>Cytophagales</taxon>
        <taxon>Hymenobacteraceae</taxon>
        <taxon>Hymenobacter</taxon>
    </lineage>
</organism>
<proteinExistence type="predicted"/>
<evidence type="ECO:0000256" key="1">
    <source>
        <dbReference type="SAM" id="SignalP"/>
    </source>
</evidence>
<name>A0A1H3H0P2_9BACT</name>
<feature type="signal peptide" evidence="1">
    <location>
        <begin position="1"/>
        <end position="19"/>
    </location>
</feature>
<reference evidence="3" key="1">
    <citation type="submission" date="2016-10" db="EMBL/GenBank/DDBJ databases">
        <authorList>
            <person name="Varghese N."/>
            <person name="Submissions S."/>
        </authorList>
    </citation>
    <scope>NUCLEOTIDE SEQUENCE [LARGE SCALE GENOMIC DNA]</scope>
    <source>
        <strain evidence="3">CGMCC 1.8975</strain>
    </source>
</reference>
<dbReference type="STRING" id="651662.SAMN04488069_105249"/>
<keyword evidence="3" id="KW-1185">Reference proteome</keyword>
<dbReference type="EMBL" id="FNOV01000005">
    <property type="protein sequence ID" value="SDY09092.1"/>
    <property type="molecule type" value="Genomic_DNA"/>
</dbReference>
<gene>
    <name evidence="2" type="ORF">SAMN04488069_105249</name>
</gene>
<keyword evidence="1" id="KW-0732">Signal</keyword>
<evidence type="ECO:0000313" key="2">
    <source>
        <dbReference type="EMBL" id="SDY09092.1"/>
    </source>
</evidence>
<dbReference type="AlphaFoldDB" id="A0A1H3H0P2"/>
<sequence>MKRLLTILFVFTAAFFTLASCEKEEPNFRAPTPQTQIIFDDNIDKATSDYKVGGDIALKIAADGATNVRIISRYNVDNGVALVPKFKTLDIVPVTGGVATVQIPVSSLRNTADGPIVGAGSAPASSRATNTYTLQVDAVLPDGSFVTRFFTAVIVRS</sequence>